<reference evidence="1" key="1">
    <citation type="submission" date="2024-07" db="EMBL/GenBank/DDBJ databases">
        <title>A survey of Mimosa microsymbionts across Brazilian biomes reveals a high diversity of Paraburkholderia nodulating endemic species, but also that Cupriavidus is common as a symbiont of widespread species.</title>
        <authorList>
            <person name="Rouws L."/>
            <person name="Barauna A."/>
            <person name="Beukes C."/>
            <person name="Rouws J.R.C."/>
            <person name="De Faria S.M."/>
            <person name="Gross E."/>
            <person name="Bueno Dos Reis Junior F."/>
            <person name="Simon M.F."/>
            <person name="Maluk M."/>
            <person name="Odee D.W."/>
            <person name="Kenicer G."/>
            <person name="Young J.P.W."/>
            <person name="Reis V.M."/>
            <person name="Zilli J."/>
            <person name="James E.K."/>
        </authorList>
    </citation>
    <scope>NUCLEOTIDE SEQUENCE</scope>
    <source>
        <strain evidence="1">EG181B</strain>
    </source>
</reference>
<gene>
    <name evidence="1" type="ORF">AB4Y32_05325</name>
</gene>
<proteinExistence type="predicted"/>
<dbReference type="EMBL" id="JBFRCH010000002">
    <property type="protein sequence ID" value="MEX3931232.1"/>
    <property type="molecule type" value="Genomic_DNA"/>
</dbReference>
<keyword evidence="2" id="KW-1185">Reference proteome</keyword>
<keyword evidence="1" id="KW-0808">Transferase</keyword>
<name>A0ACC6TV67_9BURK</name>
<evidence type="ECO:0000313" key="1">
    <source>
        <dbReference type="EMBL" id="MEX3931232.1"/>
    </source>
</evidence>
<dbReference type="Proteomes" id="UP001558850">
    <property type="component" value="Unassembled WGS sequence"/>
</dbReference>
<accession>A0ACC6TV67</accession>
<organism evidence="1 2">
    <name type="scientific">Paraburkholderia phymatum</name>
    <dbReference type="NCBI Taxonomy" id="148447"/>
    <lineage>
        <taxon>Bacteria</taxon>
        <taxon>Pseudomonadati</taxon>
        <taxon>Pseudomonadota</taxon>
        <taxon>Betaproteobacteria</taxon>
        <taxon>Burkholderiales</taxon>
        <taxon>Burkholderiaceae</taxon>
        <taxon>Paraburkholderia</taxon>
    </lineage>
</organism>
<evidence type="ECO:0000313" key="2">
    <source>
        <dbReference type="Proteomes" id="UP001558850"/>
    </source>
</evidence>
<dbReference type="EC" id="2.4.-.-" evidence="1"/>
<comment type="caution">
    <text evidence="1">The sequence shown here is derived from an EMBL/GenBank/DDBJ whole genome shotgun (WGS) entry which is preliminary data.</text>
</comment>
<protein>
    <submittedName>
        <fullName evidence="1">Glycosyltransferase family 2 protein</fullName>
        <ecNumber evidence="1">2.4.-.-</ecNumber>
    </submittedName>
</protein>
<keyword evidence="1" id="KW-0328">Glycosyltransferase</keyword>
<sequence>MNQQSRGFLSIVVPAYNEAPNLRNAVETLVNEAMPLCDDLEIIIVNDGSKDATAETLLKLEAQFPQLRPINFSRNFGKEAALEAGLEHASGDAVLFIDADLQHPPSLMSSMVQAWREGADVVNAKKRDRGEESAVYRLASKLFYRLFSQATGVDFKGASDYKLIDRQVADAIKQCPERARFFRGLVAWVGFRQANILFDVQPRAAGESTWSTIGLIRYSISNLLSFSSLPLTFIAVVGLIMSAVSLLLCVETLVRYVMGRSLSGFTTVIISQAAFSGAILLAVGVLAIYVGRIYEEQKGRPLYIVRQKSVRDDKSISTVNS</sequence>